<keyword evidence="6" id="KW-0547">Nucleotide-binding</keyword>
<evidence type="ECO:0000256" key="6">
    <source>
        <dbReference type="ARBA" id="ARBA00022741"/>
    </source>
</evidence>
<name>A0A1B0D5G5_PHLPP</name>
<dbReference type="PANTHER" id="PTHR11587">
    <property type="entry name" value="ARGININOSUCCINATE SYNTHASE"/>
    <property type="match status" value="1"/>
</dbReference>
<dbReference type="EMBL" id="AJVK01025217">
    <property type="status" value="NOT_ANNOTATED_CDS"/>
    <property type="molecule type" value="Genomic_DNA"/>
</dbReference>
<organism evidence="9 10">
    <name type="scientific">Phlebotomus papatasi</name>
    <name type="common">Sandfly</name>
    <dbReference type="NCBI Taxonomy" id="29031"/>
    <lineage>
        <taxon>Eukaryota</taxon>
        <taxon>Metazoa</taxon>
        <taxon>Ecdysozoa</taxon>
        <taxon>Arthropoda</taxon>
        <taxon>Hexapoda</taxon>
        <taxon>Insecta</taxon>
        <taxon>Pterygota</taxon>
        <taxon>Neoptera</taxon>
        <taxon>Endopterygota</taxon>
        <taxon>Diptera</taxon>
        <taxon>Nematocera</taxon>
        <taxon>Psychodoidea</taxon>
        <taxon>Psychodidae</taxon>
        <taxon>Phlebotomus</taxon>
        <taxon>Phlebotomus</taxon>
    </lineage>
</organism>
<dbReference type="EMBL" id="AJVK01025219">
    <property type="status" value="NOT_ANNOTATED_CDS"/>
    <property type="molecule type" value="Genomic_DNA"/>
</dbReference>
<dbReference type="Pfam" id="PF20979">
    <property type="entry name" value="Arginosuc_syn_C"/>
    <property type="match status" value="1"/>
</dbReference>
<evidence type="ECO:0000313" key="9">
    <source>
        <dbReference type="EnsemblMetazoa" id="PPAI002722-PA"/>
    </source>
</evidence>
<dbReference type="GO" id="GO:0004055">
    <property type="term" value="F:argininosuccinate synthase activity"/>
    <property type="evidence" value="ECO:0007669"/>
    <property type="project" value="UniProtKB-EC"/>
</dbReference>
<dbReference type="Gene3D" id="3.90.1260.10">
    <property type="entry name" value="Argininosuccinate synthetase, chain A, domain 2"/>
    <property type="match status" value="1"/>
</dbReference>
<accession>A0A1B0D5G5</accession>
<dbReference type="InterPro" id="IPR024074">
    <property type="entry name" value="AS_cat/multimer_dom_body"/>
</dbReference>
<dbReference type="GO" id="GO:0006526">
    <property type="term" value="P:L-arginine biosynthetic process"/>
    <property type="evidence" value="ECO:0007669"/>
    <property type="project" value="UniProtKB-KW"/>
</dbReference>
<dbReference type="SUPFAM" id="SSF69864">
    <property type="entry name" value="Argininosuccinate synthetase, C-terminal domain"/>
    <property type="match status" value="1"/>
</dbReference>
<keyword evidence="3" id="KW-0055">Arginine biosynthesis</keyword>
<keyword evidence="4" id="KW-0436">Ligase</keyword>
<evidence type="ECO:0000256" key="1">
    <source>
        <dbReference type="ARBA" id="ARBA00004967"/>
    </source>
</evidence>
<reference evidence="9" key="1">
    <citation type="submission" date="2022-08" db="UniProtKB">
        <authorList>
            <consortium name="EnsemblMetazoa"/>
        </authorList>
    </citation>
    <scope>IDENTIFICATION</scope>
    <source>
        <strain evidence="9">Israel</strain>
    </source>
</reference>
<dbReference type="InterPro" id="IPR001518">
    <property type="entry name" value="Arginosuc_synth"/>
</dbReference>
<dbReference type="EMBL" id="AJVK01025218">
    <property type="status" value="NOT_ANNOTATED_CDS"/>
    <property type="molecule type" value="Genomic_DNA"/>
</dbReference>
<feature type="domain" description="Arginosuccinate synthase C-terminal" evidence="8">
    <location>
        <begin position="102"/>
        <end position="201"/>
    </location>
</feature>
<dbReference type="EC" id="6.3.4.5" evidence="2"/>
<evidence type="ECO:0000313" key="10">
    <source>
        <dbReference type="Proteomes" id="UP000092462"/>
    </source>
</evidence>
<dbReference type="PANTHER" id="PTHR11587:SF2">
    <property type="entry name" value="ARGININOSUCCINATE SYNTHASE"/>
    <property type="match status" value="1"/>
</dbReference>
<dbReference type="AlphaFoldDB" id="A0A1B0D5G5"/>
<dbReference type="InterPro" id="IPR048268">
    <property type="entry name" value="Arginosuc_syn_C"/>
</dbReference>
<sequence length="224" mass="24982">MKQLRWLLYLNVPKVLLNSLRRMELISMKPPAEAGVSASNWTCYSFEDFHCHCSGDILLGLFEAVTSKNALGREPKAIVDEISHTIRKINGIEVEATPKAPWSMDANFMHISYESGVLEDPAHVAPESLYKMTRGPKAWPEKPTILEVEFVKGLPVAVIVDKKKTVDPVGILELLNRIGGENGIGRIDIVENRFVGLKAHDFVTLLQEPQQDAARVEATRLLVD</sequence>
<dbReference type="GO" id="GO:0005737">
    <property type="term" value="C:cytoplasm"/>
    <property type="evidence" value="ECO:0007669"/>
    <property type="project" value="TreeGrafter"/>
</dbReference>
<evidence type="ECO:0000256" key="2">
    <source>
        <dbReference type="ARBA" id="ARBA00012286"/>
    </source>
</evidence>
<comment type="pathway">
    <text evidence="1">Amino-acid biosynthesis; L-arginine biosynthesis; L-arginine from L-ornithine and carbamoyl phosphate: step 2/3.</text>
</comment>
<proteinExistence type="predicted"/>
<keyword evidence="5" id="KW-0028">Amino-acid biosynthesis</keyword>
<evidence type="ECO:0000256" key="7">
    <source>
        <dbReference type="ARBA" id="ARBA00022840"/>
    </source>
</evidence>
<dbReference type="VEuPathDB" id="VectorBase:PPAI002722"/>
<evidence type="ECO:0000259" key="8">
    <source>
        <dbReference type="Pfam" id="PF20979"/>
    </source>
</evidence>
<dbReference type="EnsemblMetazoa" id="PPAI002722-RA">
    <property type="protein sequence ID" value="PPAI002722-PA"/>
    <property type="gene ID" value="PPAI002722"/>
</dbReference>
<dbReference type="GO" id="GO:0000053">
    <property type="term" value="P:argininosuccinate metabolic process"/>
    <property type="evidence" value="ECO:0007669"/>
    <property type="project" value="TreeGrafter"/>
</dbReference>
<dbReference type="VEuPathDB" id="VectorBase:PPAPM1_003057"/>
<evidence type="ECO:0000256" key="4">
    <source>
        <dbReference type="ARBA" id="ARBA00022598"/>
    </source>
</evidence>
<dbReference type="GO" id="GO:0000050">
    <property type="term" value="P:urea cycle"/>
    <property type="evidence" value="ECO:0007669"/>
    <property type="project" value="TreeGrafter"/>
</dbReference>
<keyword evidence="7" id="KW-0067">ATP-binding</keyword>
<dbReference type="Proteomes" id="UP000092462">
    <property type="component" value="Unassembled WGS sequence"/>
</dbReference>
<evidence type="ECO:0000256" key="5">
    <source>
        <dbReference type="ARBA" id="ARBA00022605"/>
    </source>
</evidence>
<protein>
    <recommendedName>
        <fullName evidence="2">argininosuccinate synthase</fullName>
        <ecNumber evidence="2">6.3.4.5</ecNumber>
    </recommendedName>
</protein>
<evidence type="ECO:0000256" key="3">
    <source>
        <dbReference type="ARBA" id="ARBA00022571"/>
    </source>
</evidence>
<dbReference type="GO" id="GO:0005524">
    <property type="term" value="F:ATP binding"/>
    <property type="evidence" value="ECO:0007669"/>
    <property type="project" value="UniProtKB-KW"/>
</dbReference>
<keyword evidence="10" id="KW-1185">Reference proteome</keyword>